<proteinExistence type="predicted"/>
<evidence type="ECO:0008006" key="3">
    <source>
        <dbReference type="Google" id="ProtNLM"/>
    </source>
</evidence>
<dbReference type="PANTHER" id="PTHR31025">
    <property type="entry name" value="SI:CH211-196P9.1-RELATED"/>
    <property type="match status" value="1"/>
</dbReference>
<reference evidence="1" key="1">
    <citation type="submission" date="2021-02" db="EMBL/GenBank/DDBJ databases">
        <title>Comparative genomics reveals that relaxation of natural selection precedes convergent phenotypic evolution of cavefish.</title>
        <authorList>
            <person name="Peng Z."/>
        </authorList>
    </citation>
    <scope>NUCLEOTIDE SEQUENCE</scope>
    <source>
        <tissue evidence="1">Muscle</tissue>
    </source>
</reference>
<evidence type="ECO:0000313" key="1">
    <source>
        <dbReference type="EMBL" id="KAI7805925.1"/>
    </source>
</evidence>
<protein>
    <recommendedName>
        <fullName evidence="3">Sterile alpha motif domain-containing protein 3</fullName>
    </recommendedName>
</protein>
<comment type="caution">
    <text evidence="1">The sequence shown here is derived from an EMBL/GenBank/DDBJ whole genome shotgun (WGS) entry which is preliminary data.</text>
</comment>
<dbReference type="PANTHER" id="PTHR31025:SF30">
    <property type="entry name" value="SI:DKEY-15H8.17"/>
    <property type="match status" value="1"/>
</dbReference>
<dbReference type="Proteomes" id="UP001059041">
    <property type="component" value="Linkage Group LG9"/>
</dbReference>
<name>A0A9W7WPH5_TRIRA</name>
<sequence>MGDSELNISNISNAIDAVLPDLPIATKKSLEDTLKSLGVETPEDFRFLEESDLAAVLRPIQARKFISVLKETTQISETPKQPVCSSPGSFLSQSSSYSSPSTSPPSVNWVDSFEVPWNKFPEELMQALERQKRPSPRLRREMVRIVVAAMLKVCACPSRNNLTEVAKRMVAKYPKSLQDVIEESVIGPGYYSLVKQFQARVENARRTSTPKIKKRIHDTEECDTEEVTPEKRAAVQDTYGCTNWEVRYMPLIETAESQQLKKDKMRSLSQTTDWNEEELRVLMKSTYYSQRKDINKGTDMKTLTEEWPFLFQESGMEVHFKDLTGIPLKETFLNSIDKKGNRLLNFMRNVCATKNKRVLQSVRKLQVLRGQTNGCSEDVKDMILLLLAYFDEKEELLLHYVEETSLAKDVELENLPVTPCIIVCGPSCYAAVQFMLSVDRKIVNDDITTFIAAVCLMFGSYYCFNIHYPTELSSVLEFLQRCFFIINPEKGTKVVEKKNKKRPPVNPRVFTLISDLSDHEWRETL</sequence>
<gene>
    <name evidence="1" type="ORF">IRJ41_021019</name>
</gene>
<dbReference type="EMBL" id="JAFHDT010000009">
    <property type="protein sequence ID" value="KAI7805925.1"/>
    <property type="molecule type" value="Genomic_DNA"/>
</dbReference>
<accession>A0A9W7WPH5</accession>
<organism evidence="1 2">
    <name type="scientific">Triplophysa rosa</name>
    <name type="common">Cave loach</name>
    <dbReference type="NCBI Taxonomy" id="992332"/>
    <lineage>
        <taxon>Eukaryota</taxon>
        <taxon>Metazoa</taxon>
        <taxon>Chordata</taxon>
        <taxon>Craniata</taxon>
        <taxon>Vertebrata</taxon>
        <taxon>Euteleostomi</taxon>
        <taxon>Actinopterygii</taxon>
        <taxon>Neopterygii</taxon>
        <taxon>Teleostei</taxon>
        <taxon>Ostariophysi</taxon>
        <taxon>Cypriniformes</taxon>
        <taxon>Nemacheilidae</taxon>
        <taxon>Triplophysa</taxon>
    </lineage>
</organism>
<evidence type="ECO:0000313" key="2">
    <source>
        <dbReference type="Proteomes" id="UP001059041"/>
    </source>
</evidence>
<keyword evidence="2" id="KW-1185">Reference proteome</keyword>
<dbReference type="AlphaFoldDB" id="A0A9W7WPH5"/>